<proteinExistence type="predicted"/>
<gene>
    <name evidence="2" type="ORF">Tco_0824698</name>
</gene>
<protein>
    <submittedName>
        <fullName evidence="2">Uncharacterized protein</fullName>
    </submittedName>
</protein>
<feature type="compositionally biased region" description="Basic and acidic residues" evidence="1">
    <location>
        <begin position="147"/>
        <end position="172"/>
    </location>
</feature>
<dbReference type="Proteomes" id="UP001151760">
    <property type="component" value="Unassembled WGS sequence"/>
</dbReference>
<comment type="caution">
    <text evidence="2">The sequence shown here is derived from an EMBL/GenBank/DDBJ whole genome shotgun (WGS) entry which is preliminary data.</text>
</comment>
<reference evidence="2" key="1">
    <citation type="journal article" date="2022" name="Int. J. Mol. Sci.">
        <title>Draft Genome of Tanacetum Coccineum: Genomic Comparison of Closely Related Tanacetum-Family Plants.</title>
        <authorList>
            <person name="Yamashiro T."/>
            <person name="Shiraishi A."/>
            <person name="Nakayama K."/>
            <person name="Satake H."/>
        </authorList>
    </citation>
    <scope>NUCLEOTIDE SEQUENCE</scope>
</reference>
<evidence type="ECO:0000313" key="2">
    <source>
        <dbReference type="EMBL" id="GJT03529.1"/>
    </source>
</evidence>
<reference evidence="2" key="2">
    <citation type="submission" date="2022-01" db="EMBL/GenBank/DDBJ databases">
        <authorList>
            <person name="Yamashiro T."/>
            <person name="Shiraishi A."/>
            <person name="Satake H."/>
            <person name="Nakayama K."/>
        </authorList>
    </citation>
    <scope>NUCLEOTIDE SEQUENCE</scope>
</reference>
<organism evidence="2 3">
    <name type="scientific">Tanacetum coccineum</name>
    <dbReference type="NCBI Taxonomy" id="301880"/>
    <lineage>
        <taxon>Eukaryota</taxon>
        <taxon>Viridiplantae</taxon>
        <taxon>Streptophyta</taxon>
        <taxon>Embryophyta</taxon>
        <taxon>Tracheophyta</taxon>
        <taxon>Spermatophyta</taxon>
        <taxon>Magnoliopsida</taxon>
        <taxon>eudicotyledons</taxon>
        <taxon>Gunneridae</taxon>
        <taxon>Pentapetalae</taxon>
        <taxon>asterids</taxon>
        <taxon>campanulids</taxon>
        <taxon>Asterales</taxon>
        <taxon>Asteraceae</taxon>
        <taxon>Asteroideae</taxon>
        <taxon>Anthemideae</taxon>
        <taxon>Anthemidinae</taxon>
        <taxon>Tanacetum</taxon>
    </lineage>
</organism>
<feature type="region of interest" description="Disordered" evidence="1">
    <location>
        <begin position="131"/>
        <end position="197"/>
    </location>
</feature>
<sequence>MSWVLGEWSREKRSFIAEPLDRPIIRTLEYAREYLMKRVVIMKQVIEKSDGPLTPTATKLFNVVKVEASLKHGDTFTITTSISMKVGYILGRQQKKRKKSVCENILMVNNGKLSRRSKTVTCVLCKTNGHNKSSCKGPATNLGNKRTRSENVGELGRQLRKEKKNDDGEKTGNKGKQIAGGEKTVKKGKQTADVDKT</sequence>
<name>A0ABQ5ANA4_9ASTR</name>
<keyword evidence="3" id="KW-1185">Reference proteome</keyword>
<dbReference type="EMBL" id="BQNB010012435">
    <property type="protein sequence ID" value="GJT03529.1"/>
    <property type="molecule type" value="Genomic_DNA"/>
</dbReference>
<evidence type="ECO:0000313" key="3">
    <source>
        <dbReference type="Proteomes" id="UP001151760"/>
    </source>
</evidence>
<accession>A0ABQ5ANA4</accession>
<evidence type="ECO:0000256" key="1">
    <source>
        <dbReference type="SAM" id="MobiDB-lite"/>
    </source>
</evidence>